<dbReference type="OrthoDB" id="9769628at2"/>
<dbReference type="InterPro" id="IPR011793">
    <property type="entry name" value="YbdK"/>
</dbReference>
<dbReference type="Pfam" id="PF04107">
    <property type="entry name" value="GCS2"/>
    <property type="match status" value="1"/>
</dbReference>
<dbReference type="GO" id="GO:0005524">
    <property type="term" value="F:ATP binding"/>
    <property type="evidence" value="ECO:0007669"/>
    <property type="project" value="UniProtKB-KW"/>
</dbReference>
<evidence type="ECO:0000313" key="6">
    <source>
        <dbReference type="Proteomes" id="UP000184335"/>
    </source>
</evidence>
<sequence length="375" mass="43188">MSKFTIGIEEEYQIIDKETRDLVSHVSKILDSGSCVIKENLKNEMHESVIEMETCICKDISQARQELTDLRTKLVHTAHEQGLRVSGGGTHPFSHWREINITAGERYTKIVSDLGDVARSNLIFGLHVHIGLPNPKDGIKIQNEIRTFLPLIYALSTNSPFWIGRKTGFKSYRHHIFTKFPRTGIPEYFDTNEDYLEYIDLLVKAGTIDNAKKIWWDLRVHPFYPTIEFRICDMPLKIEETVCIAAIMQALVAKTCQLHAEGKSLPIIRKMNITENKWRAAKMGAEAEFINFETKEIYPLEKHLEELLRLIDDQLDELGSREAVEYVWEIMKNGTGADRQLKIYEETGDLAKVVDYMIAETEYGITHTNTYDFAE</sequence>
<reference evidence="5 6" key="1">
    <citation type="submission" date="2016-11" db="EMBL/GenBank/DDBJ databases">
        <authorList>
            <person name="Jaros S."/>
            <person name="Januszkiewicz K."/>
            <person name="Wedrychowicz H."/>
        </authorList>
    </citation>
    <scope>NUCLEOTIDE SEQUENCE [LARGE SCALE GENOMIC DNA]</scope>
    <source>
        <strain evidence="5 6">DSM 25479</strain>
    </source>
</reference>
<keyword evidence="1 4" id="KW-0436">Ligase</keyword>
<comment type="function">
    <text evidence="4">ATP-dependent carboxylate-amine ligase which exhibits weak glutamate--cysteine ligase activity.</text>
</comment>
<gene>
    <name evidence="5" type="ORF">SAMN05443429_102307</name>
</gene>
<keyword evidence="2 4" id="KW-0547">Nucleotide-binding</keyword>
<dbReference type="EMBL" id="FQYI01000002">
    <property type="protein sequence ID" value="SHI58898.1"/>
    <property type="molecule type" value="Genomic_DNA"/>
</dbReference>
<dbReference type="GO" id="GO:0004357">
    <property type="term" value="F:glutamate-cysteine ligase activity"/>
    <property type="evidence" value="ECO:0007669"/>
    <property type="project" value="UniProtKB-EC"/>
</dbReference>
<dbReference type="SUPFAM" id="SSF55931">
    <property type="entry name" value="Glutamine synthetase/guanido kinase"/>
    <property type="match status" value="1"/>
</dbReference>
<dbReference type="RefSeq" id="WP_073178519.1">
    <property type="nucleotide sequence ID" value="NZ_FQYI01000002.1"/>
</dbReference>
<evidence type="ECO:0000256" key="1">
    <source>
        <dbReference type="ARBA" id="ARBA00022598"/>
    </source>
</evidence>
<dbReference type="STRING" id="1118202.SAMN05443429_102307"/>
<evidence type="ECO:0000256" key="4">
    <source>
        <dbReference type="HAMAP-Rule" id="MF_01609"/>
    </source>
</evidence>
<name>A0A1M6CDW5_9FLAO</name>
<dbReference type="PANTHER" id="PTHR36510">
    <property type="entry name" value="GLUTAMATE--CYSTEINE LIGASE 2-RELATED"/>
    <property type="match status" value="1"/>
</dbReference>
<dbReference type="Gene3D" id="3.30.590.20">
    <property type="match status" value="1"/>
</dbReference>
<dbReference type="NCBIfam" id="NF010039">
    <property type="entry name" value="PRK13515.1"/>
    <property type="match status" value="1"/>
</dbReference>
<dbReference type="AlphaFoldDB" id="A0A1M6CDW5"/>
<organism evidence="5 6">
    <name type="scientific">Cruoricaptor ignavus</name>
    <dbReference type="NCBI Taxonomy" id="1118202"/>
    <lineage>
        <taxon>Bacteria</taxon>
        <taxon>Pseudomonadati</taxon>
        <taxon>Bacteroidota</taxon>
        <taxon>Flavobacteriia</taxon>
        <taxon>Flavobacteriales</taxon>
        <taxon>Weeksellaceae</taxon>
        <taxon>Cruoricaptor</taxon>
    </lineage>
</organism>
<protein>
    <recommendedName>
        <fullName evidence="4">Putative glutamate--cysteine ligase 2</fullName>
        <ecNumber evidence="4">6.3.2.2</ecNumber>
    </recommendedName>
    <alternativeName>
        <fullName evidence="4">Gamma-glutamylcysteine synthetase 2</fullName>
        <shortName evidence="4">GCS 2</shortName>
        <shortName evidence="4">Gamma-GCS 2</shortName>
    </alternativeName>
</protein>
<proteinExistence type="inferred from homology"/>
<comment type="catalytic activity">
    <reaction evidence="4">
        <text>L-cysteine + L-glutamate + ATP = gamma-L-glutamyl-L-cysteine + ADP + phosphate + H(+)</text>
        <dbReference type="Rhea" id="RHEA:13285"/>
        <dbReference type="ChEBI" id="CHEBI:15378"/>
        <dbReference type="ChEBI" id="CHEBI:29985"/>
        <dbReference type="ChEBI" id="CHEBI:30616"/>
        <dbReference type="ChEBI" id="CHEBI:35235"/>
        <dbReference type="ChEBI" id="CHEBI:43474"/>
        <dbReference type="ChEBI" id="CHEBI:58173"/>
        <dbReference type="ChEBI" id="CHEBI:456216"/>
        <dbReference type="EC" id="6.3.2.2"/>
    </reaction>
</comment>
<dbReference type="Proteomes" id="UP000184335">
    <property type="component" value="Unassembled WGS sequence"/>
</dbReference>
<keyword evidence="3 4" id="KW-0067">ATP-binding</keyword>
<accession>A0A1M6CDW5</accession>
<evidence type="ECO:0000256" key="3">
    <source>
        <dbReference type="ARBA" id="ARBA00022840"/>
    </source>
</evidence>
<evidence type="ECO:0000256" key="2">
    <source>
        <dbReference type="ARBA" id="ARBA00022741"/>
    </source>
</evidence>
<keyword evidence="6" id="KW-1185">Reference proteome</keyword>
<evidence type="ECO:0000313" key="5">
    <source>
        <dbReference type="EMBL" id="SHI58898.1"/>
    </source>
</evidence>
<dbReference type="NCBIfam" id="TIGR02050">
    <property type="entry name" value="gshA_cyan_rel"/>
    <property type="match status" value="1"/>
</dbReference>
<dbReference type="InterPro" id="IPR006336">
    <property type="entry name" value="GCS2"/>
</dbReference>
<dbReference type="EC" id="6.3.2.2" evidence="4"/>
<dbReference type="PANTHER" id="PTHR36510:SF1">
    <property type="entry name" value="GLUTAMATE--CYSTEINE LIGASE 2-RELATED"/>
    <property type="match status" value="1"/>
</dbReference>
<dbReference type="InterPro" id="IPR014746">
    <property type="entry name" value="Gln_synth/guanido_kin_cat_dom"/>
</dbReference>
<dbReference type="InterPro" id="IPR050141">
    <property type="entry name" value="GCL_type2/YbdK_subfam"/>
</dbReference>
<comment type="similarity">
    <text evidence="4">Belongs to the glutamate--cysteine ligase type 2 family. YbdK subfamily.</text>
</comment>
<dbReference type="GO" id="GO:0042398">
    <property type="term" value="P:modified amino acid biosynthetic process"/>
    <property type="evidence" value="ECO:0007669"/>
    <property type="project" value="InterPro"/>
</dbReference>
<dbReference type="HAMAP" id="MF_01609">
    <property type="entry name" value="Glu_cys_ligase_2"/>
    <property type="match status" value="1"/>
</dbReference>